<keyword evidence="6" id="KW-0812">Transmembrane</keyword>
<dbReference type="GO" id="GO:0009055">
    <property type="term" value="F:electron transfer activity"/>
    <property type="evidence" value="ECO:0007669"/>
    <property type="project" value="InterPro"/>
</dbReference>
<keyword evidence="6" id="KW-0472">Membrane</keyword>
<reference evidence="8" key="1">
    <citation type="journal article" date="2015" name="PeerJ">
        <title>First genomic representation of candidate bacterial phylum KSB3 points to enhanced environmental sensing as a trigger of wastewater bulking.</title>
        <authorList>
            <person name="Sekiguchi Y."/>
            <person name="Ohashi A."/>
            <person name="Parks D.H."/>
            <person name="Yamauchi T."/>
            <person name="Tyson G.W."/>
            <person name="Hugenholtz P."/>
        </authorList>
    </citation>
    <scope>NUCLEOTIDE SEQUENCE [LARGE SCALE GENOMIC DNA]</scope>
</reference>
<dbReference type="HOGENOM" id="CLU_077882_2_2_0"/>
<evidence type="ECO:0000313" key="8">
    <source>
        <dbReference type="EMBL" id="GAK53440.1"/>
    </source>
</evidence>
<keyword evidence="9" id="KW-1185">Reference proteome</keyword>
<accession>A0A0S6W125</accession>
<dbReference type="InterPro" id="IPR010209">
    <property type="entry name" value="Ion_transpt_RnfG/RsxG"/>
</dbReference>
<evidence type="ECO:0000259" key="7">
    <source>
        <dbReference type="SMART" id="SM00900"/>
    </source>
</evidence>
<dbReference type="AlphaFoldDB" id="A0A0S6W125"/>
<evidence type="ECO:0000256" key="4">
    <source>
        <dbReference type="ARBA" id="ARBA00022643"/>
    </source>
</evidence>
<dbReference type="InterPro" id="IPR007329">
    <property type="entry name" value="FMN-bd"/>
</dbReference>
<evidence type="ECO:0000256" key="1">
    <source>
        <dbReference type="ARBA" id="ARBA00022448"/>
    </source>
</evidence>
<keyword evidence="6" id="KW-1003">Cell membrane</keyword>
<dbReference type="SMART" id="SM00900">
    <property type="entry name" value="FMN_bind"/>
    <property type="match status" value="1"/>
</dbReference>
<keyword evidence="5 6" id="KW-0249">Electron transport</keyword>
<evidence type="ECO:0000313" key="9">
    <source>
        <dbReference type="Proteomes" id="UP000030700"/>
    </source>
</evidence>
<gene>
    <name evidence="6" type="primary">rnfG</name>
    <name evidence="8" type="ORF">U14_04705</name>
</gene>
<evidence type="ECO:0000256" key="2">
    <source>
        <dbReference type="ARBA" id="ARBA00022553"/>
    </source>
</evidence>
<keyword evidence="3 6" id="KW-0285">Flavoprotein</keyword>
<evidence type="ECO:0000256" key="6">
    <source>
        <dbReference type="HAMAP-Rule" id="MF_00479"/>
    </source>
</evidence>
<organism evidence="8">
    <name type="scientific">Candidatus Moduliflexus flocculans</name>
    <dbReference type="NCBI Taxonomy" id="1499966"/>
    <lineage>
        <taxon>Bacteria</taxon>
        <taxon>Candidatus Moduliflexota</taxon>
        <taxon>Candidatus Moduliflexia</taxon>
        <taxon>Candidatus Moduliflexales</taxon>
        <taxon>Candidatus Moduliflexaceae</taxon>
    </lineage>
</organism>
<dbReference type="GO" id="GO:0005886">
    <property type="term" value="C:plasma membrane"/>
    <property type="evidence" value="ECO:0007669"/>
    <property type="project" value="UniProtKB-SubCell"/>
</dbReference>
<comment type="subunit">
    <text evidence="6">The complex is composed of six subunits: RnfA, RnfB, RnfC, RnfD, RnfE and RnfG.</text>
</comment>
<protein>
    <recommendedName>
        <fullName evidence="6">Ion-translocating oxidoreductase complex subunit G</fullName>
        <ecNumber evidence="6">7.-.-.-</ecNumber>
    </recommendedName>
    <alternativeName>
        <fullName evidence="6">Rnf electron transport complex subunit G</fullName>
    </alternativeName>
</protein>
<proteinExistence type="inferred from homology"/>
<dbReference type="PANTHER" id="PTHR36118:SF1">
    <property type="entry name" value="ION-TRANSLOCATING OXIDOREDUCTASE COMPLEX SUBUNIT G"/>
    <property type="match status" value="1"/>
</dbReference>
<comment type="cofactor">
    <cofactor evidence="6">
        <name>FMN</name>
        <dbReference type="ChEBI" id="CHEBI:58210"/>
    </cofactor>
</comment>
<keyword evidence="6" id="KW-1133">Transmembrane helix</keyword>
<dbReference type="GO" id="GO:0010181">
    <property type="term" value="F:FMN binding"/>
    <property type="evidence" value="ECO:0007669"/>
    <property type="project" value="InterPro"/>
</dbReference>
<sequence length="197" mass="20897">MNVTKQMIVVMTVIGVLSSVVLAASDMVTKGMIAKNQQKALEAAVFKVLPGAKTYEAIGTETFSAYKGMNEQRQLVGYAFIAEGPGFQGTIRMMVGIDPEFKSLFGMDILEQVETPGLGGNISTEKFKRQFSGLTLAVDGVTSASGYGDVSYISYVKNIAPQKPGEIQAITGATISSKAVVKTLNSSLTQLAKLLAQ</sequence>
<keyword evidence="1 6" id="KW-0813">Transport</keyword>
<dbReference type="EMBL" id="DF820459">
    <property type="protein sequence ID" value="GAK53440.1"/>
    <property type="molecule type" value="Genomic_DNA"/>
</dbReference>
<comment type="function">
    <text evidence="6">Part of a membrane-bound complex that couples electron transfer with translocation of ions across the membrane.</text>
</comment>
<dbReference type="EC" id="7.-.-.-" evidence="6"/>
<feature type="domain" description="FMN-binding" evidence="7">
    <location>
        <begin position="86"/>
        <end position="191"/>
    </location>
</feature>
<dbReference type="Proteomes" id="UP000030700">
    <property type="component" value="Unassembled WGS sequence"/>
</dbReference>
<keyword evidence="4 6" id="KW-0288">FMN</keyword>
<dbReference type="Pfam" id="PF04205">
    <property type="entry name" value="FMN_bind"/>
    <property type="match status" value="1"/>
</dbReference>
<evidence type="ECO:0000256" key="5">
    <source>
        <dbReference type="ARBA" id="ARBA00022982"/>
    </source>
</evidence>
<feature type="modified residue" description="FMN phosphoryl threonine" evidence="6">
    <location>
        <position position="174"/>
    </location>
</feature>
<keyword evidence="6" id="KW-1278">Translocase</keyword>
<name>A0A0S6W125_9BACT</name>
<keyword evidence="2 6" id="KW-0597">Phosphoprotein</keyword>
<dbReference type="HAMAP" id="MF_00479">
    <property type="entry name" value="RsxG_RnfG"/>
    <property type="match status" value="1"/>
</dbReference>
<dbReference type="GO" id="GO:0022900">
    <property type="term" value="P:electron transport chain"/>
    <property type="evidence" value="ECO:0007669"/>
    <property type="project" value="UniProtKB-UniRule"/>
</dbReference>
<comment type="similarity">
    <text evidence="6">Belongs to the RnfG family.</text>
</comment>
<evidence type="ECO:0000256" key="3">
    <source>
        <dbReference type="ARBA" id="ARBA00022630"/>
    </source>
</evidence>
<dbReference type="STRING" id="1499966.U14_04705"/>
<dbReference type="PANTHER" id="PTHR36118">
    <property type="entry name" value="ION-TRANSLOCATING OXIDOREDUCTASE COMPLEX SUBUNIT G"/>
    <property type="match status" value="1"/>
</dbReference>
<comment type="subcellular location">
    <subcellularLocation>
        <location evidence="6">Cell membrane</location>
        <topology evidence="6">Single-pass membrane protein</topology>
    </subcellularLocation>
</comment>